<accession>A0A3C1KJX2</accession>
<proteinExistence type="predicted"/>
<dbReference type="Proteomes" id="UP000259273">
    <property type="component" value="Unassembled WGS sequence"/>
</dbReference>
<comment type="caution">
    <text evidence="1">The sequence shown here is derived from an EMBL/GenBank/DDBJ whole genome shotgun (WGS) entry which is preliminary data.</text>
</comment>
<gene>
    <name evidence="1" type="ORF">DCP75_04620</name>
</gene>
<protein>
    <submittedName>
        <fullName evidence="1">Uncharacterized protein</fullName>
    </submittedName>
</protein>
<sequence length="95" mass="9872">MQVSPAGIIAPSVQGGESYGAVNGDQGACCGIVEETLFAVEQGFYLRFIAYANADMLTVGCELGGLCAAHSAEPCQVQGRGFVDIVDMSLPWALQ</sequence>
<evidence type="ECO:0000313" key="2">
    <source>
        <dbReference type="Proteomes" id="UP000259273"/>
    </source>
</evidence>
<dbReference type="EMBL" id="DMND01000068">
    <property type="protein sequence ID" value="HAN26997.1"/>
    <property type="molecule type" value="Genomic_DNA"/>
</dbReference>
<dbReference type="AlphaFoldDB" id="A0A3C1KJX2"/>
<name>A0A3C1KJX2_9GAMM</name>
<organism evidence="1 2">
    <name type="scientific">Haliea salexigens</name>
    <dbReference type="NCBI Taxonomy" id="287487"/>
    <lineage>
        <taxon>Bacteria</taxon>
        <taxon>Pseudomonadati</taxon>
        <taxon>Pseudomonadota</taxon>
        <taxon>Gammaproteobacteria</taxon>
        <taxon>Cellvibrionales</taxon>
        <taxon>Halieaceae</taxon>
        <taxon>Haliea</taxon>
    </lineage>
</organism>
<evidence type="ECO:0000313" key="1">
    <source>
        <dbReference type="EMBL" id="HAN26997.1"/>
    </source>
</evidence>
<reference evidence="1 2" key="1">
    <citation type="journal article" date="2018" name="Nat. Biotechnol.">
        <title>A standardized bacterial taxonomy based on genome phylogeny substantially revises the tree of life.</title>
        <authorList>
            <person name="Parks D.H."/>
            <person name="Chuvochina M."/>
            <person name="Waite D.W."/>
            <person name="Rinke C."/>
            <person name="Skarshewski A."/>
            <person name="Chaumeil P.A."/>
            <person name="Hugenholtz P."/>
        </authorList>
    </citation>
    <scope>NUCLEOTIDE SEQUENCE [LARGE SCALE GENOMIC DNA]</scope>
    <source>
        <strain evidence="1">UBA9158</strain>
    </source>
</reference>